<feature type="transmembrane region" description="Helical" evidence="3">
    <location>
        <begin position="121"/>
        <end position="143"/>
    </location>
</feature>
<accession>F2NU89</accession>
<comment type="similarity">
    <text evidence="1 2">Belongs to the BioY family.</text>
</comment>
<dbReference type="eggNOG" id="COG1268">
    <property type="taxonomic scope" value="Bacteria"/>
</dbReference>
<dbReference type="PANTHER" id="PTHR34295">
    <property type="entry name" value="BIOTIN TRANSPORTER BIOY"/>
    <property type="match status" value="1"/>
</dbReference>
<dbReference type="Proteomes" id="UP000006852">
    <property type="component" value="Chromosome"/>
</dbReference>
<dbReference type="OrthoDB" id="360536at2"/>
<proteinExistence type="inferred from homology"/>
<reference evidence="4 5" key="1">
    <citation type="journal article" date="2011" name="Stand. Genomic Sci.">
        <title>Complete genome sequence of Treponema succinifaciens type strain (6091).</title>
        <authorList>
            <person name="Han C."/>
            <person name="Gronow S."/>
            <person name="Teshima H."/>
            <person name="Lapidus A."/>
            <person name="Nolan M."/>
            <person name="Lucas S."/>
            <person name="Hammon N."/>
            <person name="Deshpande S."/>
            <person name="Cheng J.F."/>
            <person name="Zeytun A."/>
            <person name="Tapia R."/>
            <person name="Goodwin L."/>
            <person name="Pitluck S."/>
            <person name="Liolios K."/>
            <person name="Pagani I."/>
            <person name="Ivanova N."/>
            <person name="Mavromatis K."/>
            <person name="Mikhailova N."/>
            <person name="Huntemann M."/>
            <person name="Pati A."/>
            <person name="Chen A."/>
            <person name="Palaniappan K."/>
            <person name="Land M."/>
            <person name="Hauser L."/>
            <person name="Brambilla E.M."/>
            <person name="Rohde M."/>
            <person name="Goker M."/>
            <person name="Woyke T."/>
            <person name="Bristow J."/>
            <person name="Eisen J.A."/>
            <person name="Markowitz V."/>
            <person name="Hugenholtz P."/>
            <person name="Kyrpides N.C."/>
            <person name="Klenk H.P."/>
            <person name="Detter J.C."/>
        </authorList>
    </citation>
    <scope>NUCLEOTIDE SEQUENCE [LARGE SCALE GENOMIC DNA]</scope>
    <source>
        <strain evidence="5">ATCC 33096 / DSM 2489 / 6091</strain>
    </source>
</reference>
<evidence type="ECO:0000313" key="5">
    <source>
        <dbReference type="Proteomes" id="UP000006852"/>
    </source>
</evidence>
<dbReference type="EMBL" id="CP002631">
    <property type="protein sequence ID" value="AEB13053.1"/>
    <property type="molecule type" value="Genomic_DNA"/>
</dbReference>
<evidence type="ECO:0000256" key="3">
    <source>
        <dbReference type="SAM" id="Phobius"/>
    </source>
</evidence>
<keyword evidence="5" id="KW-1185">Reference proteome</keyword>
<dbReference type="Gene3D" id="1.10.1760.20">
    <property type="match status" value="1"/>
</dbReference>
<feature type="transmembrane region" description="Helical" evidence="3">
    <location>
        <begin position="155"/>
        <end position="178"/>
    </location>
</feature>
<dbReference type="InterPro" id="IPR003784">
    <property type="entry name" value="BioY"/>
</dbReference>
<dbReference type="AlphaFoldDB" id="F2NU89"/>
<keyword evidence="2" id="KW-0813">Transport</keyword>
<keyword evidence="2 3" id="KW-0472">Membrane</keyword>
<sequence>MKSQKSGTNIILTALFAALISASCFIQIPLPVGIPIIIQDMMCMLSGMLLGPFYGALSVVIFLILGSLGLPVFSGKGGIQHLISGPTGGFLFSYAIGALAGGLILAIFLSNKKEHSKIKSLIVISLAAIAATVIIFAGGILGFMRVTQSGLEKTLATVLFPFIPGNIIKIILMVPLTYKFRPVIFRYTNS</sequence>
<dbReference type="KEGG" id="tsu:Tresu_0083"/>
<dbReference type="PROSITE" id="PS51257">
    <property type="entry name" value="PROKAR_LIPOPROTEIN"/>
    <property type="match status" value="1"/>
</dbReference>
<dbReference type="GO" id="GO:0005886">
    <property type="term" value="C:plasma membrane"/>
    <property type="evidence" value="ECO:0007669"/>
    <property type="project" value="UniProtKB-SubCell"/>
</dbReference>
<evidence type="ECO:0000256" key="1">
    <source>
        <dbReference type="ARBA" id="ARBA00010692"/>
    </source>
</evidence>
<dbReference type="PANTHER" id="PTHR34295:SF1">
    <property type="entry name" value="BIOTIN TRANSPORTER BIOY"/>
    <property type="match status" value="1"/>
</dbReference>
<dbReference type="GO" id="GO:0015225">
    <property type="term" value="F:biotin transmembrane transporter activity"/>
    <property type="evidence" value="ECO:0007669"/>
    <property type="project" value="UniProtKB-UniRule"/>
</dbReference>
<reference evidence="5" key="2">
    <citation type="submission" date="2011-04" db="EMBL/GenBank/DDBJ databases">
        <title>The complete genome of chromosome of Treponema succinifaciens DSM 2489.</title>
        <authorList>
            <person name="Lucas S."/>
            <person name="Copeland A."/>
            <person name="Lapidus A."/>
            <person name="Bruce D."/>
            <person name="Goodwin L."/>
            <person name="Pitluck S."/>
            <person name="Peters L."/>
            <person name="Kyrpides N."/>
            <person name="Mavromatis K."/>
            <person name="Ivanova N."/>
            <person name="Ovchinnikova G."/>
            <person name="Teshima H."/>
            <person name="Detter J.C."/>
            <person name="Tapia R."/>
            <person name="Han C."/>
            <person name="Land M."/>
            <person name="Hauser L."/>
            <person name="Markowitz V."/>
            <person name="Cheng J.-F."/>
            <person name="Hugenholtz P."/>
            <person name="Woyke T."/>
            <person name="Wu D."/>
            <person name="Gronow S."/>
            <person name="Wellnitz S."/>
            <person name="Brambilla E."/>
            <person name="Klenk H.-P."/>
            <person name="Eisen J.A."/>
        </authorList>
    </citation>
    <scope>NUCLEOTIDE SEQUENCE [LARGE SCALE GENOMIC DNA]</scope>
    <source>
        <strain evidence="5">ATCC 33096 / DSM 2489 / 6091</strain>
    </source>
</reference>
<dbReference type="RefSeq" id="WP_013700364.1">
    <property type="nucleotide sequence ID" value="NC_015385.1"/>
</dbReference>
<feature type="transmembrane region" description="Helical" evidence="3">
    <location>
        <begin position="90"/>
        <end position="109"/>
    </location>
</feature>
<gene>
    <name evidence="4" type="ordered locus">Tresu_0083</name>
</gene>
<evidence type="ECO:0000256" key="2">
    <source>
        <dbReference type="PIRNR" id="PIRNR016661"/>
    </source>
</evidence>
<name>F2NU89_TRES6</name>
<keyword evidence="3" id="KW-0812">Transmembrane</keyword>
<feature type="transmembrane region" description="Helical" evidence="3">
    <location>
        <begin position="49"/>
        <end position="70"/>
    </location>
</feature>
<dbReference type="STRING" id="869209.Tresu_0083"/>
<keyword evidence="2" id="KW-1003">Cell membrane</keyword>
<dbReference type="PIRSF" id="PIRSF016661">
    <property type="entry name" value="BioY"/>
    <property type="match status" value="1"/>
</dbReference>
<dbReference type="GeneID" id="302997332"/>
<evidence type="ECO:0000313" key="4">
    <source>
        <dbReference type="EMBL" id="AEB13053.1"/>
    </source>
</evidence>
<feature type="transmembrane region" description="Helical" evidence="3">
    <location>
        <begin position="12"/>
        <end position="37"/>
    </location>
</feature>
<dbReference type="Pfam" id="PF02632">
    <property type="entry name" value="BioY"/>
    <property type="match status" value="1"/>
</dbReference>
<comment type="subcellular location">
    <subcellularLocation>
        <location evidence="2">Cell membrane</location>
        <topology evidence="2">Multi-pass membrane protein</topology>
    </subcellularLocation>
</comment>
<dbReference type="HOGENOM" id="CLU_077931_3_0_12"/>
<protein>
    <recommendedName>
        <fullName evidence="2">Biotin transporter</fullName>
    </recommendedName>
</protein>
<organism evidence="4 5">
    <name type="scientific">Treponema succinifaciens (strain ATCC 33096 / DSM 2489 / 6091)</name>
    <dbReference type="NCBI Taxonomy" id="869209"/>
    <lineage>
        <taxon>Bacteria</taxon>
        <taxon>Pseudomonadati</taxon>
        <taxon>Spirochaetota</taxon>
        <taxon>Spirochaetia</taxon>
        <taxon>Spirochaetales</taxon>
        <taxon>Treponemataceae</taxon>
        <taxon>Treponema</taxon>
    </lineage>
</organism>
<keyword evidence="3" id="KW-1133">Transmembrane helix</keyword>